<name>A0ABR1HBP7_9HYPO</name>
<feature type="domain" description="NADH:flavin oxidoreductase/NADH oxidase N-terminal" evidence="2">
    <location>
        <begin position="14"/>
        <end position="353"/>
    </location>
</feature>
<organism evidence="3 4">
    <name type="scientific">Neonectria magnoliae</name>
    <dbReference type="NCBI Taxonomy" id="2732573"/>
    <lineage>
        <taxon>Eukaryota</taxon>
        <taxon>Fungi</taxon>
        <taxon>Dikarya</taxon>
        <taxon>Ascomycota</taxon>
        <taxon>Pezizomycotina</taxon>
        <taxon>Sordariomycetes</taxon>
        <taxon>Hypocreomycetidae</taxon>
        <taxon>Hypocreales</taxon>
        <taxon>Nectriaceae</taxon>
        <taxon>Neonectria</taxon>
    </lineage>
</organism>
<gene>
    <name evidence="3" type="ORF">QQZ08_011172</name>
</gene>
<dbReference type="Gene3D" id="3.20.20.70">
    <property type="entry name" value="Aldolase class I"/>
    <property type="match status" value="1"/>
</dbReference>
<sequence>MGSTILPRPSETRLFKPLKVGNFTVQQRIVLAPLTRYRNDDDHVPLSFMEKYYGDRASAPGTLVISEATGISHADEGHRNGPGLVTDRQVEAWGKIVDAVHAKGSFFFQQIWGMGRAASPEYMAERGLPYRSSSASAMEGTAEVPAEMTEEEILETIQNFVSTAKRAVATGANGVEIHSAHGYLLDQFLSGSVNKRTDKWGGSIENRSRLTLEVVKAVVEAIGAERVAIRLSPYAAFQGSEKPDAHELFTYLIGQLKKLNVKLAYLSLVEATGDPGAIIFDDKETNQGKTLDFILEAWDNVSPVLVAGGYQPDTAGWALEEHYQKWDVMIGFGRHFLANPDLVFRIKNGVSLNKYNRPTFYLNKSEEGYNDYPFSQEYSIEGVKV</sequence>
<evidence type="ECO:0000259" key="2">
    <source>
        <dbReference type="Pfam" id="PF00724"/>
    </source>
</evidence>
<dbReference type="CDD" id="cd02933">
    <property type="entry name" value="OYE_like_FMN"/>
    <property type="match status" value="1"/>
</dbReference>
<dbReference type="SUPFAM" id="SSF51395">
    <property type="entry name" value="FMN-linked oxidoreductases"/>
    <property type="match status" value="1"/>
</dbReference>
<accession>A0ABR1HBP7</accession>
<dbReference type="InterPro" id="IPR001155">
    <property type="entry name" value="OxRdtase_FMN_N"/>
</dbReference>
<reference evidence="3 4" key="1">
    <citation type="journal article" date="2025" name="Microbiol. Resour. Announc.">
        <title>Draft genome sequences for Neonectria magnoliae and Neonectria punicea, canker pathogens of Liriodendron tulipifera and Acer saccharum in West Virginia.</title>
        <authorList>
            <person name="Petronek H.M."/>
            <person name="Kasson M.T."/>
            <person name="Metheny A.M."/>
            <person name="Stauder C.M."/>
            <person name="Lovett B."/>
            <person name="Lynch S.C."/>
            <person name="Garnas J.R."/>
            <person name="Kasson L.R."/>
            <person name="Stajich J.E."/>
        </authorList>
    </citation>
    <scope>NUCLEOTIDE SEQUENCE [LARGE SCALE GENOMIC DNA]</scope>
    <source>
        <strain evidence="3 4">NRRL 64651</strain>
    </source>
</reference>
<dbReference type="Proteomes" id="UP001498421">
    <property type="component" value="Unassembled WGS sequence"/>
</dbReference>
<dbReference type="Pfam" id="PF00724">
    <property type="entry name" value="Oxidored_FMN"/>
    <property type="match status" value="1"/>
</dbReference>
<dbReference type="PANTHER" id="PTHR22893">
    <property type="entry name" value="NADH OXIDOREDUCTASE-RELATED"/>
    <property type="match status" value="1"/>
</dbReference>
<comment type="caution">
    <text evidence="3">The sequence shown here is derived from an EMBL/GenBank/DDBJ whole genome shotgun (WGS) entry which is preliminary data.</text>
</comment>
<evidence type="ECO:0000313" key="4">
    <source>
        <dbReference type="Proteomes" id="UP001498421"/>
    </source>
</evidence>
<dbReference type="InterPro" id="IPR013785">
    <property type="entry name" value="Aldolase_TIM"/>
</dbReference>
<evidence type="ECO:0000256" key="1">
    <source>
        <dbReference type="ARBA" id="ARBA00022630"/>
    </source>
</evidence>
<proteinExistence type="predicted"/>
<keyword evidence="1" id="KW-0285">Flavoprotein</keyword>
<keyword evidence="4" id="KW-1185">Reference proteome</keyword>
<dbReference type="InterPro" id="IPR045247">
    <property type="entry name" value="Oye-like"/>
</dbReference>
<dbReference type="EMBL" id="JAZAVK010000163">
    <property type="protein sequence ID" value="KAK7418588.1"/>
    <property type="molecule type" value="Genomic_DNA"/>
</dbReference>
<dbReference type="PANTHER" id="PTHR22893:SF91">
    <property type="entry name" value="NADPH DEHYDROGENASE 2-RELATED"/>
    <property type="match status" value="1"/>
</dbReference>
<evidence type="ECO:0000313" key="3">
    <source>
        <dbReference type="EMBL" id="KAK7418588.1"/>
    </source>
</evidence>
<protein>
    <recommendedName>
        <fullName evidence="2">NADH:flavin oxidoreductase/NADH oxidase N-terminal domain-containing protein</fullName>
    </recommendedName>
</protein>